<dbReference type="Ensembl" id="ENSOSIT00000025291.1">
    <property type="protein sequence ID" value="ENSOSIP00000023949.1"/>
    <property type="gene ID" value="ENSOSIG00000012597.1"/>
</dbReference>
<evidence type="ECO:0000313" key="2">
    <source>
        <dbReference type="Ensembl" id="ENSOSIP00000023949.1"/>
    </source>
</evidence>
<evidence type="ECO:0000313" key="3">
    <source>
        <dbReference type="Proteomes" id="UP000694383"/>
    </source>
</evidence>
<feature type="compositionally biased region" description="Polar residues" evidence="1">
    <location>
        <begin position="17"/>
        <end position="28"/>
    </location>
</feature>
<accession>A0A8C7Y627</accession>
<organism evidence="2 3">
    <name type="scientific">Oryzias sinensis</name>
    <name type="common">Chinese medaka</name>
    <dbReference type="NCBI Taxonomy" id="183150"/>
    <lineage>
        <taxon>Eukaryota</taxon>
        <taxon>Metazoa</taxon>
        <taxon>Chordata</taxon>
        <taxon>Craniata</taxon>
        <taxon>Vertebrata</taxon>
        <taxon>Euteleostomi</taxon>
        <taxon>Actinopterygii</taxon>
        <taxon>Neopterygii</taxon>
        <taxon>Teleostei</taxon>
        <taxon>Neoteleostei</taxon>
        <taxon>Acanthomorphata</taxon>
        <taxon>Ovalentaria</taxon>
        <taxon>Atherinomorphae</taxon>
        <taxon>Beloniformes</taxon>
        <taxon>Adrianichthyidae</taxon>
        <taxon>Oryziinae</taxon>
        <taxon>Oryzias</taxon>
    </lineage>
</organism>
<feature type="compositionally biased region" description="Acidic residues" evidence="1">
    <location>
        <begin position="1"/>
        <end position="15"/>
    </location>
</feature>
<feature type="region of interest" description="Disordered" evidence="1">
    <location>
        <begin position="1"/>
        <end position="68"/>
    </location>
</feature>
<reference evidence="2" key="1">
    <citation type="submission" date="2025-08" db="UniProtKB">
        <authorList>
            <consortium name="Ensembl"/>
        </authorList>
    </citation>
    <scope>IDENTIFICATION</scope>
</reference>
<feature type="region of interest" description="Disordered" evidence="1">
    <location>
        <begin position="111"/>
        <end position="131"/>
    </location>
</feature>
<reference evidence="2" key="2">
    <citation type="submission" date="2025-09" db="UniProtKB">
        <authorList>
            <consortium name="Ensembl"/>
        </authorList>
    </citation>
    <scope>IDENTIFICATION</scope>
</reference>
<name>A0A8C7Y627_9TELE</name>
<proteinExistence type="predicted"/>
<dbReference type="Proteomes" id="UP000694383">
    <property type="component" value="Unplaced"/>
</dbReference>
<sequence>MQSSAGEEEEEEEGMNLEQSSDHTNATVTGCPPPPTPLSPMLGNAELATSLTPPLDNRNARRAQQPSADMCGSLHLTGAVNHRSDWWSLMEAGGGDLLQYGHFHGFGDTAEDLSDGGKPSPAGTPVLLHCS</sequence>
<keyword evidence="3" id="KW-1185">Reference proteome</keyword>
<evidence type="ECO:0000256" key="1">
    <source>
        <dbReference type="SAM" id="MobiDB-lite"/>
    </source>
</evidence>
<protein>
    <submittedName>
        <fullName evidence="2">Uncharacterized protein</fullName>
    </submittedName>
</protein>
<dbReference type="AlphaFoldDB" id="A0A8C7Y627"/>
<dbReference type="GeneTree" id="ENSGT00940000178861"/>